<dbReference type="Gene3D" id="3.30.9.10">
    <property type="entry name" value="D-Amino Acid Oxidase, subunit A, domain 2"/>
    <property type="match status" value="1"/>
</dbReference>
<dbReference type="EMBL" id="JAULSW010000001">
    <property type="protein sequence ID" value="KAK3393038.1"/>
    <property type="molecule type" value="Genomic_DNA"/>
</dbReference>
<dbReference type="Pfam" id="PF01266">
    <property type="entry name" value="DAO"/>
    <property type="match status" value="1"/>
</dbReference>
<dbReference type="PANTHER" id="PTHR13847:SF185">
    <property type="entry name" value="FAD DEPENDENT OXIDOREDUCTASE SUPERFAMILY (AFU_ORTHOLOGUE AFUA_3G02360)"/>
    <property type="match status" value="1"/>
</dbReference>
<dbReference type="Gene3D" id="3.50.50.60">
    <property type="entry name" value="FAD/NAD(P)-binding domain"/>
    <property type="match status" value="1"/>
</dbReference>
<feature type="domain" description="FAD dependent oxidoreductase" evidence="1">
    <location>
        <begin position="5"/>
        <end position="403"/>
    </location>
</feature>
<dbReference type="AlphaFoldDB" id="A0AAE0U6Q7"/>
<evidence type="ECO:0000313" key="2">
    <source>
        <dbReference type="EMBL" id="KAK3393038.1"/>
    </source>
</evidence>
<evidence type="ECO:0000313" key="3">
    <source>
        <dbReference type="Proteomes" id="UP001285441"/>
    </source>
</evidence>
<dbReference type="SUPFAM" id="SSF51905">
    <property type="entry name" value="FAD/NAD(P)-binding domain"/>
    <property type="match status" value="1"/>
</dbReference>
<dbReference type="GO" id="GO:0042147">
    <property type="term" value="P:retrograde transport, endosome to Golgi"/>
    <property type="evidence" value="ECO:0007669"/>
    <property type="project" value="TreeGrafter"/>
</dbReference>
<sequence length="421" mass="44818">MATTVIIGAGIIGVSTAYYLSDHQPPSSIHLVEVAPELFSSASGYAGGFLAKDWFSRPAAALGALSYEEHRRLAEANGGREKWGYSSSTSVSYTAAPTEGKETKGRGEDWLQAGTSRAEAAVAVEAEVVDAASGKSPAWLRRVDGDHLERIGEENTTAQVDPLLLCRFFLQECLKRGVRLHHPATVLSVSADILHGELSSVRIADTGTSIETDLPCTRIIVAAGAWSPRVFQSLFHHSKLRLPITSLAGHSLLLKSPRWHSELEANGCHAIYTTHSSGHCPEMYARLGGHLYLAGLNSLTVPLPNIAGGAPVDEKAIEQLKEIAKELLSNRNGNNDLEVVREGLCFRPVTPWGMPIISRIPDSDLGVGMATRPGEDGGVFVAAGHGPWGISMSLGTGLVLAELVQGRPLSADISGLAVRCE</sequence>
<evidence type="ECO:0000259" key="1">
    <source>
        <dbReference type="Pfam" id="PF01266"/>
    </source>
</evidence>
<protein>
    <submittedName>
        <fullName evidence="2">FAD dependent oxidoreductase</fullName>
    </submittedName>
</protein>
<keyword evidence="3" id="KW-1185">Reference proteome</keyword>
<dbReference type="InterPro" id="IPR036188">
    <property type="entry name" value="FAD/NAD-bd_sf"/>
</dbReference>
<reference evidence="2" key="1">
    <citation type="journal article" date="2023" name="Mol. Phylogenet. Evol.">
        <title>Genome-scale phylogeny and comparative genomics of the fungal order Sordariales.</title>
        <authorList>
            <person name="Hensen N."/>
            <person name="Bonometti L."/>
            <person name="Westerberg I."/>
            <person name="Brannstrom I.O."/>
            <person name="Guillou S."/>
            <person name="Cros-Aarteil S."/>
            <person name="Calhoun S."/>
            <person name="Haridas S."/>
            <person name="Kuo A."/>
            <person name="Mondo S."/>
            <person name="Pangilinan J."/>
            <person name="Riley R."/>
            <person name="LaButti K."/>
            <person name="Andreopoulos B."/>
            <person name="Lipzen A."/>
            <person name="Chen C."/>
            <person name="Yan M."/>
            <person name="Daum C."/>
            <person name="Ng V."/>
            <person name="Clum A."/>
            <person name="Steindorff A."/>
            <person name="Ohm R.A."/>
            <person name="Martin F."/>
            <person name="Silar P."/>
            <person name="Natvig D.O."/>
            <person name="Lalanne C."/>
            <person name="Gautier V."/>
            <person name="Ament-Velasquez S.L."/>
            <person name="Kruys A."/>
            <person name="Hutchinson M.I."/>
            <person name="Powell A.J."/>
            <person name="Barry K."/>
            <person name="Miller A.N."/>
            <person name="Grigoriev I.V."/>
            <person name="Debuchy R."/>
            <person name="Gladieux P."/>
            <person name="Hiltunen Thoren M."/>
            <person name="Johannesson H."/>
        </authorList>
    </citation>
    <scope>NUCLEOTIDE SEQUENCE</scope>
    <source>
        <strain evidence="2">CBS 232.78</strain>
    </source>
</reference>
<dbReference type="Proteomes" id="UP001285441">
    <property type="component" value="Unassembled WGS sequence"/>
</dbReference>
<organism evidence="2 3">
    <name type="scientific">Podospora didyma</name>
    <dbReference type="NCBI Taxonomy" id="330526"/>
    <lineage>
        <taxon>Eukaryota</taxon>
        <taxon>Fungi</taxon>
        <taxon>Dikarya</taxon>
        <taxon>Ascomycota</taxon>
        <taxon>Pezizomycotina</taxon>
        <taxon>Sordariomycetes</taxon>
        <taxon>Sordariomycetidae</taxon>
        <taxon>Sordariales</taxon>
        <taxon>Podosporaceae</taxon>
        <taxon>Podospora</taxon>
    </lineage>
</organism>
<dbReference type="PANTHER" id="PTHR13847">
    <property type="entry name" value="SARCOSINE DEHYDROGENASE-RELATED"/>
    <property type="match status" value="1"/>
</dbReference>
<reference evidence="2" key="2">
    <citation type="submission" date="2023-06" db="EMBL/GenBank/DDBJ databases">
        <authorList>
            <consortium name="Lawrence Berkeley National Laboratory"/>
            <person name="Haridas S."/>
            <person name="Hensen N."/>
            <person name="Bonometti L."/>
            <person name="Westerberg I."/>
            <person name="Brannstrom I.O."/>
            <person name="Guillou S."/>
            <person name="Cros-Aarteil S."/>
            <person name="Calhoun S."/>
            <person name="Kuo A."/>
            <person name="Mondo S."/>
            <person name="Pangilinan J."/>
            <person name="Riley R."/>
            <person name="LaButti K."/>
            <person name="Andreopoulos B."/>
            <person name="Lipzen A."/>
            <person name="Chen C."/>
            <person name="Yanf M."/>
            <person name="Daum C."/>
            <person name="Ng V."/>
            <person name="Clum A."/>
            <person name="Steindorff A."/>
            <person name="Ohm R."/>
            <person name="Martin F."/>
            <person name="Silar P."/>
            <person name="Natvig D."/>
            <person name="Lalanne C."/>
            <person name="Gautier V."/>
            <person name="Ament-velasquez S.L."/>
            <person name="Kruys A."/>
            <person name="Hutchinson M.I."/>
            <person name="Powell A.J."/>
            <person name="Barry K."/>
            <person name="Miller A.N."/>
            <person name="Grigoriev I.V."/>
            <person name="Debuchy R."/>
            <person name="Gladieux P."/>
            <person name="Thoren M.H."/>
            <person name="Johannesson H."/>
        </authorList>
    </citation>
    <scope>NUCLEOTIDE SEQUENCE</scope>
    <source>
        <strain evidence="2">CBS 232.78</strain>
    </source>
</reference>
<proteinExistence type="predicted"/>
<name>A0AAE0U6Q7_9PEZI</name>
<gene>
    <name evidence="2" type="ORF">B0H63DRAFT_457222</name>
</gene>
<accession>A0AAE0U6Q7</accession>
<dbReference type="InterPro" id="IPR006076">
    <property type="entry name" value="FAD-dep_OxRdtase"/>
</dbReference>
<comment type="caution">
    <text evidence="2">The sequence shown here is derived from an EMBL/GenBank/DDBJ whole genome shotgun (WGS) entry which is preliminary data.</text>
</comment>
<dbReference type="GO" id="GO:0005829">
    <property type="term" value="C:cytosol"/>
    <property type="evidence" value="ECO:0007669"/>
    <property type="project" value="GOC"/>
</dbReference>
<dbReference type="GO" id="GO:0005770">
    <property type="term" value="C:late endosome"/>
    <property type="evidence" value="ECO:0007669"/>
    <property type="project" value="TreeGrafter"/>
</dbReference>